<organism evidence="7 8">
    <name type="scientific">Arcticibacter tournemirensis</name>
    <dbReference type="NCBI Taxonomy" id="699437"/>
    <lineage>
        <taxon>Bacteria</taxon>
        <taxon>Pseudomonadati</taxon>
        <taxon>Bacteroidota</taxon>
        <taxon>Sphingobacteriia</taxon>
        <taxon>Sphingobacteriales</taxon>
        <taxon>Sphingobacteriaceae</taxon>
        <taxon>Arcticibacter</taxon>
    </lineage>
</organism>
<proteinExistence type="predicted"/>
<feature type="transmembrane region" description="Helical" evidence="6">
    <location>
        <begin position="45"/>
        <end position="65"/>
    </location>
</feature>
<keyword evidence="5 6" id="KW-0472">Membrane</keyword>
<name>A0A4Q0M8U9_9SPHI</name>
<keyword evidence="2" id="KW-1003">Cell membrane</keyword>
<dbReference type="AlphaFoldDB" id="A0A4Q0M8U9"/>
<protein>
    <submittedName>
        <fullName evidence="7">Lipopolysaccharide biosynthesis protein</fullName>
    </submittedName>
</protein>
<feature type="transmembrane region" description="Helical" evidence="6">
    <location>
        <begin position="465"/>
        <end position="486"/>
    </location>
</feature>
<evidence type="ECO:0000256" key="2">
    <source>
        <dbReference type="ARBA" id="ARBA00022475"/>
    </source>
</evidence>
<sequence>MQSNSSSRIAKNTMMLYFRMMFQLVVALYTSKVILKALGQTDYGIYDVVGGVIIIVSFLNNAMALSSQRFITFYLGKKDIVLSSKVFSTALMVQIVVASFIVIIGETVGLWFFYNYMKIPDDRLFQASIVFHVSLLSSAISIIGIPYYATIIAHEKISFFSVISIVETSLKLIIALILPLFVTDRLVLYAVLMLTIVVIVRIIYSKYCTIYFKEVKFRFIRDKALFKEMMNFAGWSLAGNMSFVAYTQGTNILLNIFFGPVVNAARGIAFQVQGAISSFITNFQIAINPQIVKSYASRDYKGMHSLIFVSAKLSFLLMLLISLPVIVEMPFILSLWLGKYPQYSVIFCRLLLCSGLMTSLSNPLQIGINATGKIKKYNVLIGALYLSIIPISYVGLKLGFDAFVVFVVQLLILAISVFMLIRLCAEGFDLSIRKFILEVLARIVLVSILALLLPCALKFYMDEGWFRLVLIAVSSILYTIILIWYVGLTNEEKVIASGYYGKMKRRFIK</sequence>
<evidence type="ECO:0000256" key="3">
    <source>
        <dbReference type="ARBA" id="ARBA00022692"/>
    </source>
</evidence>
<feature type="transmembrane region" description="Helical" evidence="6">
    <location>
        <begin position="86"/>
        <end position="113"/>
    </location>
</feature>
<feature type="transmembrane region" description="Helical" evidence="6">
    <location>
        <begin position="313"/>
        <end position="337"/>
    </location>
</feature>
<dbReference type="RefSeq" id="WP_128769636.1">
    <property type="nucleotide sequence ID" value="NZ_RXOC01000007.1"/>
</dbReference>
<reference evidence="7 8" key="1">
    <citation type="submission" date="2018-12" db="EMBL/GenBank/DDBJ databases">
        <title>The Draft Genome Sequence of the Soil Bacterium Pedobacter tournemirensis R1.</title>
        <authorList>
            <person name="He J."/>
        </authorList>
    </citation>
    <scope>NUCLEOTIDE SEQUENCE [LARGE SCALE GENOMIC DNA]</scope>
    <source>
        <strain evidence="7 8">R1</strain>
    </source>
</reference>
<evidence type="ECO:0000256" key="5">
    <source>
        <dbReference type="ARBA" id="ARBA00023136"/>
    </source>
</evidence>
<dbReference type="EMBL" id="RXOC01000007">
    <property type="protein sequence ID" value="RXF69363.1"/>
    <property type="molecule type" value="Genomic_DNA"/>
</dbReference>
<evidence type="ECO:0000313" key="8">
    <source>
        <dbReference type="Proteomes" id="UP000290848"/>
    </source>
</evidence>
<feature type="transmembrane region" description="Helical" evidence="6">
    <location>
        <begin position="343"/>
        <end position="365"/>
    </location>
</feature>
<evidence type="ECO:0000256" key="1">
    <source>
        <dbReference type="ARBA" id="ARBA00004651"/>
    </source>
</evidence>
<evidence type="ECO:0000256" key="4">
    <source>
        <dbReference type="ARBA" id="ARBA00022989"/>
    </source>
</evidence>
<feature type="transmembrane region" description="Helical" evidence="6">
    <location>
        <begin position="157"/>
        <end position="180"/>
    </location>
</feature>
<evidence type="ECO:0000313" key="7">
    <source>
        <dbReference type="EMBL" id="RXF69363.1"/>
    </source>
</evidence>
<feature type="transmembrane region" description="Helical" evidence="6">
    <location>
        <begin position="402"/>
        <end position="423"/>
    </location>
</feature>
<comment type="subcellular location">
    <subcellularLocation>
        <location evidence="1">Cell membrane</location>
        <topology evidence="1">Multi-pass membrane protein</topology>
    </subcellularLocation>
</comment>
<comment type="caution">
    <text evidence="7">The sequence shown here is derived from an EMBL/GenBank/DDBJ whole genome shotgun (WGS) entry which is preliminary data.</text>
</comment>
<dbReference type="PANTHER" id="PTHR30250">
    <property type="entry name" value="PST FAMILY PREDICTED COLANIC ACID TRANSPORTER"/>
    <property type="match status" value="1"/>
</dbReference>
<dbReference type="InterPro" id="IPR050833">
    <property type="entry name" value="Poly_Biosynth_Transport"/>
</dbReference>
<feature type="transmembrane region" description="Helical" evidence="6">
    <location>
        <begin position="435"/>
        <end position="453"/>
    </location>
</feature>
<keyword evidence="4 6" id="KW-1133">Transmembrane helix</keyword>
<dbReference type="GO" id="GO:0005886">
    <property type="term" value="C:plasma membrane"/>
    <property type="evidence" value="ECO:0007669"/>
    <property type="project" value="UniProtKB-SubCell"/>
</dbReference>
<feature type="transmembrane region" description="Helical" evidence="6">
    <location>
        <begin position="186"/>
        <end position="204"/>
    </location>
</feature>
<feature type="transmembrane region" description="Helical" evidence="6">
    <location>
        <begin position="125"/>
        <end position="145"/>
    </location>
</feature>
<keyword evidence="3 6" id="KW-0812">Transmembrane</keyword>
<dbReference type="Proteomes" id="UP000290848">
    <property type="component" value="Unassembled WGS sequence"/>
</dbReference>
<gene>
    <name evidence="7" type="ORF">EKH83_11795</name>
</gene>
<evidence type="ECO:0000256" key="6">
    <source>
        <dbReference type="SAM" id="Phobius"/>
    </source>
</evidence>
<feature type="transmembrane region" description="Helical" evidence="6">
    <location>
        <begin position="377"/>
        <end position="396"/>
    </location>
</feature>
<accession>A0A4Q0M8U9</accession>
<dbReference type="PANTHER" id="PTHR30250:SF26">
    <property type="entry name" value="PSMA PROTEIN"/>
    <property type="match status" value="1"/>
</dbReference>